<feature type="transmembrane region" description="Helical" evidence="7">
    <location>
        <begin position="456"/>
        <end position="476"/>
    </location>
</feature>
<dbReference type="PANTHER" id="PTHR23502">
    <property type="entry name" value="MAJOR FACILITATOR SUPERFAMILY"/>
    <property type="match status" value="1"/>
</dbReference>
<sequence length="491" mass="52978">MAASDVDTVQDAESGRKATESDNSADHHVVDWDGNDDPSNPKNWPSWKRWLNVGIVSVLTLITSLGSVVFAPGVPQLMAEFQSDSSLLAGFVVSIYVLGFAFGPLFLAPLSELYGRVWVYQVCNIGFVVFTVACAVSTNLGMLIAFRLLQGICGASPIANGGGTISDIIPPASRGTALSIYSVAPLLGPTIGPVIGGFLAEAKGWRWTFWVLAILAGFITIASFVGLRETYPGVVLERKAARLRKETGNLELRSKLARPRGTTEFQHFSRSIVRPIKMLGKSPIVLFLAIYAGIAYGYQYLMLSTFTFVFEERYGFGVGVSGLSFLGLAFGSLSGLAIGPLSDRFLKSKSPSEGAERMPEVRLLPLAYTTLFIPVGLFLYGWTVEYHIHWIVPIIGTALVGFGILSVFFCITIYSVDAFSLYAASALAANALARSIVGALLPLAGQSLYNALGYGWGNSLLGFLALGLLPITFVLFKYGERLRLKFDVSKL</sequence>
<feature type="transmembrane region" description="Helical" evidence="7">
    <location>
        <begin position="86"/>
        <end position="106"/>
    </location>
</feature>
<dbReference type="AlphaFoldDB" id="A0AAW0RB87"/>
<comment type="subcellular location">
    <subcellularLocation>
        <location evidence="1">Membrane</location>
        <topology evidence="1">Multi-pass membrane protein</topology>
    </subcellularLocation>
</comment>
<keyword evidence="5 7" id="KW-0472">Membrane</keyword>
<evidence type="ECO:0000256" key="6">
    <source>
        <dbReference type="SAM" id="MobiDB-lite"/>
    </source>
</evidence>
<dbReference type="Pfam" id="PF07690">
    <property type="entry name" value="MFS_1"/>
    <property type="match status" value="1"/>
</dbReference>
<organism evidence="9 10">
    <name type="scientific">Apiospora kogelbergensis</name>
    <dbReference type="NCBI Taxonomy" id="1337665"/>
    <lineage>
        <taxon>Eukaryota</taxon>
        <taxon>Fungi</taxon>
        <taxon>Dikarya</taxon>
        <taxon>Ascomycota</taxon>
        <taxon>Pezizomycotina</taxon>
        <taxon>Sordariomycetes</taxon>
        <taxon>Xylariomycetidae</taxon>
        <taxon>Amphisphaeriales</taxon>
        <taxon>Apiosporaceae</taxon>
        <taxon>Apiospora</taxon>
    </lineage>
</organism>
<evidence type="ECO:0000313" key="9">
    <source>
        <dbReference type="EMBL" id="KAK8132036.1"/>
    </source>
</evidence>
<feature type="domain" description="Major facilitator superfamily (MFS) profile" evidence="8">
    <location>
        <begin position="52"/>
        <end position="482"/>
    </location>
</feature>
<keyword evidence="4 7" id="KW-1133">Transmembrane helix</keyword>
<feature type="transmembrane region" description="Helical" evidence="7">
    <location>
        <begin position="178"/>
        <end position="199"/>
    </location>
</feature>
<dbReference type="SUPFAM" id="SSF103473">
    <property type="entry name" value="MFS general substrate transporter"/>
    <property type="match status" value="1"/>
</dbReference>
<feature type="transmembrane region" description="Helical" evidence="7">
    <location>
        <begin position="314"/>
        <end position="342"/>
    </location>
</feature>
<comment type="caution">
    <text evidence="9">The sequence shown here is derived from an EMBL/GenBank/DDBJ whole genome shotgun (WGS) entry which is preliminary data.</text>
</comment>
<protein>
    <recommendedName>
        <fullName evidence="8">Major facilitator superfamily (MFS) profile domain-containing protein</fullName>
    </recommendedName>
</protein>
<dbReference type="CDD" id="cd17323">
    <property type="entry name" value="MFS_Tpo1_MDR_like"/>
    <property type="match status" value="1"/>
</dbReference>
<evidence type="ECO:0000256" key="2">
    <source>
        <dbReference type="ARBA" id="ARBA00008335"/>
    </source>
</evidence>
<dbReference type="FunFam" id="1.20.1250.20:FF:000011">
    <property type="entry name" value="MFS multidrug transporter, putative"/>
    <property type="match status" value="1"/>
</dbReference>
<dbReference type="InterPro" id="IPR036259">
    <property type="entry name" value="MFS_trans_sf"/>
</dbReference>
<name>A0AAW0RB87_9PEZI</name>
<evidence type="ECO:0000256" key="4">
    <source>
        <dbReference type="ARBA" id="ARBA00022989"/>
    </source>
</evidence>
<feature type="transmembrane region" description="Helical" evidence="7">
    <location>
        <begin position="205"/>
        <end position="227"/>
    </location>
</feature>
<feature type="transmembrane region" description="Helical" evidence="7">
    <location>
        <begin position="388"/>
        <end position="414"/>
    </location>
</feature>
<evidence type="ECO:0000259" key="8">
    <source>
        <dbReference type="PROSITE" id="PS50850"/>
    </source>
</evidence>
<dbReference type="Proteomes" id="UP001392437">
    <property type="component" value="Unassembled WGS sequence"/>
</dbReference>
<feature type="transmembrane region" description="Helical" evidence="7">
    <location>
        <begin position="363"/>
        <end position="382"/>
    </location>
</feature>
<gene>
    <name evidence="9" type="ORF">PG999_000209</name>
</gene>
<evidence type="ECO:0000256" key="7">
    <source>
        <dbReference type="SAM" id="Phobius"/>
    </source>
</evidence>
<dbReference type="PANTHER" id="PTHR23502:SF68">
    <property type="entry name" value="MULTIDRUG TRANSPORTER, PUTATIVE (AFU_ORTHOLOGUE AFUA_3G01120)-RELATED"/>
    <property type="match status" value="1"/>
</dbReference>
<keyword evidence="3 7" id="KW-0812">Transmembrane</keyword>
<evidence type="ECO:0000256" key="5">
    <source>
        <dbReference type="ARBA" id="ARBA00023136"/>
    </source>
</evidence>
<accession>A0AAW0RB87</accession>
<dbReference type="GO" id="GO:0016020">
    <property type="term" value="C:membrane"/>
    <property type="evidence" value="ECO:0007669"/>
    <property type="project" value="UniProtKB-SubCell"/>
</dbReference>
<keyword evidence="10" id="KW-1185">Reference proteome</keyword>
<proteinExistence type="inferred from homology"/>
<dbReference type="InterPro" id="IPR011701">
    <property type="entry name" value="MFS"/>
</dbReference>
<dbReference type="EMBL" id="JAQQWP010000001">
    <property type="protein sequence ID" value="KAK8132036.1"/>
    <property type="molecule type" value="Genomic_DNA"/>
</dbReference>
<dbReference type="PROSITE" id="PS50850">
    <property type="entry name" value="MFS"/>
    <property type="match status" value="1"/>
</dbReference>
<dbReference type="GO" id="GO:0022857">
    <property type="term" value="F:transmembrane transporter activity"/>
    <property type="evidence" value="ECO:0007669"/>
    <property type="project" value="InterPro"/>
</dbReference>
<evidence type="ECO:0000313" key="10">
    <source>
        <dbReference type="Proteomes" id="UP001392437"/>
    </source>
</evidence>
<evidence type="ECO:0000256" key="3">
    <source>
        <dbReference type="ARBA" id="ARBA00022692"/>
    </source>
</evidence>
<feature type="transmembrane region" description="Helical" evidence="7">
    <location>
        <begin position="50"/>
        <end position="74"/>
    </location>
</feature>
<comment type="similarity">
    <text evidence="2">Belongs to the major facilitator superfamily.</text>
</comment>
<feature type="compositionally biased region" description="Basic and acidic residues" evidence="6">
    <location>
        <begin position="13"/>
        <end position="31"/>
    </location>
</feature>
<feature type="transmembrane region" description="Helical" evidence="7">
    <location>
        <begin position="421"/>
        <end position="444"/>
    </location>
</feature>
<reference evidence="9 10" key="1">
    <citation type="submission" date="2023-01" db="EMBL/GenBank/DDBJ databases">
        <title>Analysis of 21 Apiospora genomes using comparative genomics revels a genus with tremendous synthesis potential of carbohydrate active enzymes and secondary metabolites.</title>
        <authorList>
            <person name="Sorensen T."/>
        </authorList>
    </citation>
    <scope>NUCLEOTIDE SEQUENCE [LARGE SCALE GENOMIC DNA]</scope>
    <source>
        <strain evidence="9 10">CBS 117206</strain>
    </source>
</reference>
<feature type="transmembrane region" description="Helical" evidence="7">
    <location>
        <begin position="118"/>
        <end position="140"/>
    </location>
</feature>
<dbReference type="Gene3D" id="1.20.1250.20">
    <property type="entry name" value="MFS general substrate transporter like domains"/>
    <property type="match status" value="1"/>
</dbReference>
<dbReference type="InterPro" id="IPR020846">
    <property type="entry name" value="MFS_dom"/>
</dbReference>
<feature type="region of interest" description="Disordered" evidence="6">
    <location>
        <begin position="1"/>
        <end position="40"/>
    </location>
</feature>
<feature type="transmembrane region" description="Helical" evidence="7">
    <location>
        <begin position="284"/>
        <end position="302"/>
    </location>
</feature>
<evidence type="ECO:0000256" key="1">
    <source>
        <dbReference type="ARBA" id="ARBA00004141"/>
    </source>
</evidence>